<dbReference type="SUPFAM" id="SSF52047">
    <property type="entry name" value="RNI-like"/>
    <property type="match status" value="1"/>
</dbReference>
<comment type="caution">
    <text evidence="1">The sequence shown here is derived from an EMBL/GenBank/DDBJ whole genome shotgun (WGS) entry which is preliminary data.</text>
</comment>
<dbReference type="AlphaFoldDB" id="A0A9P6SYD1"/>
<dbReference type="InterPro" id="IPR032675">
    <property type="entry name" value="LRR_dom_sf"/>
</dbReference>
<evidence type="ECO:0000313" key="2">
    <source>
        <dbReference type="Proteomes" id="UP000703661"/>
    </source>
</evidence>
<dbReference type="Gene3D" id="3.80.10.10">
    <property type="entry name" value="Ribonuclease Inhibitor"/>
    <property type="match status" value="1"/>
</dbReference>
<reference evidence="1" key="1">
    <citation type="journal article" date="2020" name="Fungal Divers.">
        <title>Resolving the Mortierellaceae phylogeny through synthesis of multi-gene phylogenetics and phylogenomics.</title>
        <authorList>
            <person name="Vandepol N."/>
            <person name="Liber J."/>
            <person name="Desiro A."/>
            <person name="Na H."/>
            <person name="Kennedy M."/>
            <person name="Barry K."/>
            <person name="Grigoriev I.V."/>
            <person name="Miller A.N."/>
            <person name="O'Donnell K."/>
            <person name="Stajich J.E."/>
            <person name="Bonito G."/>
        </authorList>
    </citation>
    <scope>NUCLEOTIDE SEQUENCE</scope>
    <source>
        <strain evidence="1">NRRL 2769</strain>
    </source>
</reference>
<gene>
    <name evidence="1" type="ORF">BGZ80_000852</name>
</gene>
<accession>A0A9P6SYD1</accession>
<evidence type="ECO:0008006" key="3">
    <source>
        <dbReference type="Google" id="ProtNLM"/>
    </source>
</evidence>
<dbReference type="EMBL" id="JAAAID010001188">
    <property type="protein sequence ID" value="KAG0011206.1"/>
    <property type="molecule type" value="Genomic_DNA"/>
</dbReference>
<evidence type="ECO:0000313" key="1">
    <source>
        <dbReference type="EMBL" id="KAG0011206.1"/>
    </source>
</evidence>
<name>A0A9P6SYD1_9FUNG</name>
<protein>
    <recommendedName>
        <fullName evidence="3">F-box domain protein</fullName>
    </recommendedName>
</protein>
<dbReference type="Proteomes" id="UP000703661">
    <property type="component" value="Unassembled WGS sequence"/>
</dbReference>
<proteinExistence type="predicted"/>
<keyword evidence="2" id="KW-1185">Reference proteome</keyword>
<sequence>MNLILDPPTKYVSDSKPEEDPFNLIACNPSLVKLSIIRLKGYFQDPFWDAVSKLQSLTTLHLQFVNIVPNDTFWTVCRNLETLHLVGTVFLGDHIVIPDQSFPRMRSLSISNVDNLDMMKQVKFLRQCGNMEELTWRGRCSFQALQEFTQDLVQGAWPKLESFDPGFNIPHPLLAQIFGGMRRITKLFLTRTTIKPSTFQYLRPHLDSLVVLDHRGSTGPSSDMLREIMCSCPNLEELRSGSIIANDVLQDEPWVCTNLKIIQVCFLFDKSRSNADTHRTIFKRISGLTQLERLQVGGWSSGPNIPFQESLDLRLESGLGELANLKHIKCLDFFHTVQMFGEEDVRWIISNWRKLEETLGCVHPNPKERDILVSLFKERGIKAV</sequence>
<dbReference type="OrthoDB" id="2355469at2759"/>
<organism evidence="1 2">
    <name type="scientific">Entomortierella chlamydospora</name>
    <dbReference type="NCBI Taxonomy" id="101097"/>
    <lineage>
        <taxon>Eukaryota</taxon>
        <taxon>Fungi</taxon>
        <taxon>Fungi incertae sedis</taxon>
        <taxon>Mucoromycota</taxon>
        <taxon>Mortierellomycotina</taxon>
        <taxon>Mortierellomycetes</taxon>
        <taxon>Mortierellales</taxon>
        <taxon>Mortierellaceae</taxon>
        <taxon>Entomortierella</taxon>
    </lineage>
</organism>